<gene>
    <name evidence="17" type="primary">SEC27</name>
    <name evidence="17" type="ORF">MCUN1_001829</name>
</gene>
<dbReference type="PROSITE" id="PS50082">
    <property type="entry name" value="WD_REPEATS_2"/>
    <property type="match status" value="4"/>
</dbReference>
<dbReference type="PIRSF" id="PIRSF005567">
    <property type="entry name" value="Coatomer_beta'_subunit"/>
    <property type="match status" value="1"/>
</dbReference>
<dbReference type="EMBL" id="CP119878">
    <property type="protein sequence ID" value="WFD34983.1"/>
    <property type="molecule type" value="Genomic_DNA"/>
</dbReference>
<dbReference type="Gene3D" id="1.25.40.470">
    <property type="match status" value="1"/>
</dbReference>
<keyword evidence="3 13" id="KW-0813">Transport</keyword>
<accession>A0AAF0EQJ6</accession>
<dbReference type="Pfam" id="PF23953">
    <property type="entry name" value="TPR_COPA_B"/>
    <property type="match status" value="1"/>
</dbReference>
<dbReference type="GO" id="GO:0005198">
    <property type="term" value="F:structural molecule activity"/>
    <property type="evidence" value="ECO:0007669"/>
    <property type="project" value="UniProtKB-UniRule"/>
</dbReference>
<keyword evidence="9 13" id="KW-0333">Golgi apparatus</keyword>
<comment type="similarity">
    <text evidence="2 13">Belongs to the WD repeat COPB2 family.</text>
</comment>
<keyword evidence="5 14" id="KW-0853">WD repeat</keyword>
<comment type="subunit">
    <text evidence="13">Oligomeric complex that consists of at least the alpha, beta, beta', gamma, delta, epsilon and zeta subunits.</text>
</comment>
<dbReference type="PANTHER" id="PTHR19876:SF2">
    <property type="entry name" value="COATOMER SUBUNIT BETA"/>
    <property type="match status" value="1"/>
</dbReference>
<comment type="function">
    <text evidence="12 13">The coatomer is a cytosolic protein complex that binds to dilysine motifs and reversibly associates with Golgi non-clathrin-coated vesicles, which further mediate biosynthetic protein transport from the ER, via the Golgi up to the trans Golgi network. Coatomer complex is required for budding from Golgi membranes, and is essential for the retrograde Golgi-to-ER transport of dilysine-tagged proteins.</text>
</comment>
<keyword evidence="6" id="KW-0677">Repeat</keyword>
<dbReference type="FunFam" id="1.25.40.470:FF:000001">
    <property type="entry name" value="Coatomer subunit beta"/>
    <property type="match status" value="1"/>
</dbReference>
<dbReference type="GO" id="GO:0006890">
    <property type="term" value="P:retrograde vesicle-mediated transport, Golgi to endoplasmic reticulum"/>
    <property type="evidence" value="ECO:0007669"/>
    <property type="project" value="TreeGrafter"/>
</dbReference>
<evidence type="ECO:0000256" key="11">
    <source>
        <dbReference type="ARBA" id="ARBA00023329"/>
    </source>
</evidence>
<dbReference type="GO" id="GO:0000139">
    <property type="term" value="C:Golgi membrane"/>
    <property type="evidence" value="ECO:0007669"/>
    <property type="project" value="UniProtKB-SubCell"/>
</dbReference>
<dbReference type="InterPro" id="IPR015943">
    <property type="entry name" value="WD40/YVTN_repeat-like_dom_sf"/>
</dbReference>
<evidence type="ECO:0000259" key="16">
    <source>
        <dbReference type="Pfam" id="PF23953"/>
    </source>
</evidence>
<feature type="domain" description="COPA/B TPR" evidence="16">
    <location>
        <begin position="594"/>
        <end position="777"/>
    </location>
</feature>
<dbReference type="InterPro" id="IPR050844">
    <property type="entry name" value="Coatomer_complex_subunit"/>
</dbReference>
<dbReference type="PANTHER" id="PTHR19876">
    <property type="entry name" value="COATOMER"/>
    <property type="match status" value="1"/>
</dbReference>
<evidence type="ECO:0000256" key="12">
    <source>
        <dbReference type="ARBA" id="ARBA00025536"/>
    </source>
</evidence>
<evidence type="ECO:0000256" key="3">
    <source>
        <dbReference type="ARBA" id="ARBA00022448"/>
    </source>
</evidence>
<organism evidence="17 18">
    <name type="scientific">Malassezia cuniculi</name>
    <dbReference type="NCBI Taxonomy" id="948313"/>
    <lineage>
        <taxon>Eukaryota</taxon>
        <taxon>Fungi</taxon>
        <taxon>Dikarya</taxon>
        <taxon>Basidiomycota</taxon>
        <taxon>Ustilaginomycotina</taxon>
        <taxon>Malasseziomycetes</taxon>
        <taxon>Malasseziales</taxon>
        <taxon>Malasseziaceae</taxon>
        <taxon>Malassezia</taxon>
    </lineage>
</organism>
<dbReference type="InterPro" id="IPR016453">
    <property type="entry name" value="COPB2"/>
</dbReference>
<dbReference type="InterPro" id="IPR056176">
    <property type="entry name" value="TPR_COPA_B"/>
</dbReference>
<feature type="repeat" description="WD" evidence="14">
    <location>
        <begin position="136"/>
        <end position="170"/>
    </location>
</feature>
<protein>
    <recommendedName>
        <fullName evidence="13">Coatomer subunit beta'</fullName>
    </recommendedName>
</protein>
<feature type="repeat" description="WD" evidence="14">
    <location>
        <begin position="179"/>
        <end position="222"/>
    </location>
</feature>
<dbReference type="GO" id="GO:0006888">
    <property type="term" value="P:endoplasmic reticulum to Golgi vesicle-mediated transport"/>
    <property type="evidence" value="ECO:0007669"/>
    <property type="project" value="TreeGrafter"/>
</dbReference>
<dbReference type="AlphaFoldDB" id="A0AAF0EQJ6"/>
<evidence type="ECO:0000256" key="4">
    <source>
        <dbReference type="ARBA" id="ARBA00022490"/>
    </source>
</evidence>
<evidence type="ECO:0000313" key="18">
    <source>
        <dbReference type="Proteomes" id="UP001219933"/>
    </source>
</evidence>
<dbReference type="CDD" id="cd22947">
    <property type="entry name" value="Coatomer_WDAD_beta-like"/>
    <property type="match status" value="1"/>
</dbReference>
<dbReference type="CDD" id="cd00200">
    <property type="entry name" value="WD40"/>
    <property type="match status" value="1"/>
</dbReference>
<evidence type="ECO:0000256" key="14">
    <source>
        <dbReference type="PROSITE-ProRule" id="PRU00221"/>
    </source>
</evidence>
<proteinExistence type="inferred from homology"/>
<keyword evidence="18" id="KW-1185">Reference proteome</keyword>
<keyword evidence="11 13" id="KW-0968">Cytoplasmic vesicle</keyword>
<dbReference type="Proteomes" id="UP001219933">
    <property type="component" value="Chromosome 2"/>
</dbReference>
<evidence type="ECO:0000256" key="10">
    <source>
        <dbReference type="ARBA" id="ARBA00023136"/>
    </source>
</evidence>
<dbReference type="GO" id="GO:0030126">
    <property type="term" value="C:COPI vesicle coat"/>
    <property type="evidence" value="ECO:0007669"/>
    <property type="project" value="TreeGrafter"/>
</dbReference>
<evidence type="ECO:0000256" key="6">
    <source>
        <dbReference type="ARBA" id="ARBA00022737"/>
    </source>
</evidence>
<dbReference type="PRINTS" id="PR00320">
    <property type="entry name" value="GPROTEINBRPT"/>
</dbReference>
<evidence type="ECO:0000256" key="1">
    <source>
        <dbReference type="ARBA" id="ARBA00004347"/>
    </source>
</evidence>
<evidence type="ECO:0000313" key="17">
    <source>
        <dbReference type="EMBL" id="WFD34983.1"/>
    </source>
</evidence>
<keyword evidence="4 13" id="KW-0963">Cytoplasm</keyword>
<dbReference type="InterPro" id="IPR036322">
    <property type="entry name" value="WD40_repeat_dom_sf"/>
</dbReference>
<dbReference type="SMART" id="SM00320">
    <property type="entry name" value="WD40"/>
    <property type="match status" value="7"/>
</dbReference>
<dbReference type="GO" id="GO:0006886">
    <property type="term" value="P:intracellular protein transport"/>
    <property type="evidence" value="ECO:0007669"/>
    <property type="project" value="UniProtKB-UniRule"/>
</dbReference>
<evidence type="ECO:0000256" key="8">
    <source>
        <dbReference type="ARBA" id="ARBA00022927"/>
    </source>
</evidence>
<dbReference type="InterPro" id="IPR001680">
    <property type="entry name" value="WD40_rpt"/>
</dbReference>
<feature type="repeat" description="WD" evidence="14">
    <location>
        <begin position="223"/>
        <end position="264"/>
    </location>
</feature>
<dbReference type="FunFam" id="2.130.10.10:FF:000016">
    <property type="entry name" value="Coatomer alpha subunit, putative"/>
    <property type="match status" value="1"/>
</dbReference>
<evidence type="ECO:0000259" key="15">
    <source>
        <dbReference type="Pfam" id="PF04053"/>
    </source>
</evidence>
<keyword evidence="10 13" id="KW-0472">Membrane</keyword>
<evidence type="ECO:0000256" key="7">
    <source>
        <dbReference type="ARBA" id="ARBA00022892"/>
    </source>
</evidence>
<comment type="subcellular location">
    <subcellularLocation>
        <location evidence="1 13">Cytoplasmic vesicle</location>
        <location evidence="1 13">COPI-coated vesicle membrane</location>
        <topology evidence="1 13">Peripheral membrane protein</topology>
        <orientation evidence="1 13">Cytoplasmic side</orientation>
    </subcellularLocation>
    <subcellularLocation>
        <location evidence="13">Golgi apparatus membrane</location>
        <topology evidence="13">Peripheral membrane protein</topology>
        <orientation evidence="13">Cytoplasmic side</orientation>
    </subcellularLocation>
    <text evidence="13">The coatomer is cytoplasmic or polymerized on the cytoplasmic side of the Golgi, as well as on the vesicles/buds originating from it.</text>
</comment>
<dbReference type="PROSITE" id="PS50294">
    <property type="entry name" value="WD_REPEATS_REGION"/>
    <property type="match status" value="4"/>
</dbReference>
<sequence length="816" mass="90099">MLLDIQRKFFTRTERVKSVDFHPTEPWFIAALYSGSVHIYNYETGALVKTFEVAEVPVRCVRFIARKNWFIAGSDDFYLRCYNYNTHEKVAAFEAHPDYIRSIAVHPTGPYVLTGSDDMTIKMWDWDNNWRTVQTFEGHSHFVMHIAFNPKDSNSFASASLDRTVKVWTLGAPVANFTLEAHEKGVNYVEYYHGSDRPYLVTTGDDRTIRVWDYLSKSAVQTLTGHTSNVSFAIFHPTLPLIISGAEDGTVKLWHANTYRLESTLDYALERVWCIAYQHQRNDIVLGFDEGVVAVKLGKEDPCVSMDASGKVVWVRNSEVLSANVGAVPEDELGDGDRVVAPVRDMGSSEVYAQLLQHSPNGRFIAVCGDGEYTIYTALAWRNKAFGSALGFAWSADSTVYAIRDNTSARVRAFRNFKEVPGLFSVGYTVEGIVGGALLGVIGVGFVCFYDWTSGALIRRINVEAQQVFWSQGGDRVVIATADSFYVLAFNREAYAATVAAGAPLGDEGFEEAFDVLAEIPETVRTGRWAGECFVYTNSAQRLQYFIGEQTYTIRPSDTELYVLGYLPQHNRVFAADKDMNIYAFALSLAVVEYQAAVLQGDHARAAQLLPSVPASQRSRVAKFLEAQGLIELALGVAVDADHRFDLAVQLGKFDVALEIARSAPDSGAETRWRTIGDQALARWNVPLAQECFEHAGDLSSLLLIGSSTRDSALLGKVGDLALERGEHNLAFAAFFQAGRTDACISVLRDAGRLAEAAMFARTYDPAHVPDLVDAWRAQIATGKSSKQRQLAATIANPRTDPDSFADDDDVAAFAG</sequence>
<dbReference type="InterPro" id="IPR020472">
    <property type="entry name" value="WD40_PAC1"/>
</dbReference>
<keyword evidence="8 13" id="KW-0653">Protein transport</keyword>
<dbReference type="GO" id="GO:0006891">
    <property type="term" value="P:intra-Golgi vesicle-mediated transport"/>
    <property type="evidence" value="ECO:0007669"/>
    <property type="project" value="TreeGrafter"/>
</dbReference>
<dbReference type="SUPFAM" id="SSF50978">
    <property type="entry name" value="WD40 repeat-like"/>
    <property type="match status" value="2"/>
</dbReference>
<reference evidence="17" key="1">
    <citation type="submission" date="2023-03" db="EMBL/GenBank/DDBJ databases">
        <title>Mating type loci evolution in Malassezia.</title>
        <authorList>
            <person name="Coelho M.A."/>
        </authorList>
    </citation>
    <scope>NUCLEOTIDE SEQUENCE</scope>
    <source>
        <strain evidence="17">CBS 11721</strain>
    </source>
</reference>
<name>A0AAF0EQJ6_9BASI</name>
<dbReference type="InterPro" id="IPR006692">
    <property type="entry name" value="Beta-prop_COPA/B_2nd"/>
</dbReference>
<dbReference type="Pfam" id="PF00400">
    <property type="entry name" value="WD40"/>
    <property type="match status" value="6"/>
</dbReference>
<keyword evidence="7 13" id="KW-0931">ER-Golgi transport</keyword>
<evidence type="ECO:0000256" key="9">
    <source>
        <dbReference type="ARBA" id="ARBA00023034"/>
    </source>
</evidence>
<dbReference type="Pfam" id="PF04053">
    <property type="entry name" value="B-prop_COPA_B_2nd"/>
    <property type="match status" value="1"/>
</dbReference>
<feature type="repeat" description="WD" evidence="14">
    <location>
        <begin position="93"/>
        <end position="125"/>
    </location>
</feature>
<evidence type="ECO:0000256" key="13">
    <source>
        <dbReference type="PIRNR" id="PIRNR005567"/>
    </source>
</evidence>
<evidence type="ECO:0000256" key="5">
    <source>
        <dbReference type="ARBA" id="ARBA00022574"/>
    </source>
</evidence>
<feature type="domain" description="COPA/B second beta-propeller" evidence="15">
    <location>
        <begin position="319"/>
        <end position="577"/>
    </location>
</feature>
<evidence type="ECO:0000256" key="2">
    <source>
        <dbReference type="ARBA" id="ARBA00010844"/>
    </source>
</evidence>
<dbReference type="Gene3D" id="2.130.10.10">
    <property type="entry name" value="YVTN repeat-like/Quinoprotein amine dehydrogenase"/>
    <property type="match status" value="1"/>
</dbReference>